<name>A0ABS7CYR6_9BACT</name>
<dbReference type="InterPro" id="IPR011486">
    <property type="entry name" value="BBP2"/>
</dbReference>
<dbReference type="Pfam" id="PF07642">
    <property type="entry name" value="BBP2"/>
    <property type="match status" value="1"/>
</dbReference>
<dbReference type="Proteomes" id="UP000813018">
    <property type="component" value="Unassembled WGS sequence"/>
</dbReference>
<organism evidence="1 2">
    <name type="scientific">Pontibacter aydingkolensis</name>
    <dbReference type="NCBI Taxonomy" id="1911536"/>
    <lineage>
        <taxon>Bacteria</taxon>
        <taxon>Pseudomonadati</taxon>
        <taxon>Bacteroidota</taxon>
        <taxon>Cytophagia</taxon>
        <taxon>Cytophagales</taxon>
        <taxon>Hymenobacteraceae</taxon>
        <taxon>Pontibacter</taxon>
    </lineage>
</organism>
<dbReference type="EMBL" id="JAHYXK010000023">
    <property type="protein sequence ID" value="MBW7468958.1"/>
    <property type="molecule type" value="Genomic_DNA"/>
</dbReference>
<comment type="caution">
    <text evidence="1">The sequence shown here is derived from an EMBL/GenBank/DDBJ whole genome shotgun (WGS) entry which is preliminary data.</text>
</comment>
<keyword evidence="2" id="KW-1185">Reference proteome</keyword>
<evidence type="ECO:0000313" key="2">
    <source>
        <dbReference type="Proteomes" id="UP000813018"/>
    </source>
</evidence>
<protein>
    <submittedName>
        <fullName evidence="1">Porin</fullName>
    </submittedName>
</protein>
<evidence type="ECO:0000313" key="1">
    <source>
        <dbReference type="EMBL" id="MBW7468958.1"/>
    </source>
</evidence>
<reference evidence="1 2" key="1">
    <citation type="journal article" date="2016" name="Int. J. Syst. Evol. Microbiol.">
        <title>Pontibacter aydingkolensis sp. nov., isolated from soil of a salt lake.</title>
        <authorList>
            <person name="Osman G."/>
            <person name="Zhang T."/>
            <person name="Lou K."/>
            <person name="Gao Y."/>
            <person name="Chang W."/>
            <person name="Lin Q."/>
            <person name="Yang H.M."/>
            <person name="Huo X.D."/>
            <person name="Wang N."/>
        </authorList>
    </citation>
    <scope>NUCLEOTIDE SEQUENCE [LARGE SCALE GENOMIC DNA]</scope>
    <source>
        <strain evidence="1 2">KACC 19255</strain>
    </source>
</reference>
<accession>A0ABS7CYR6</accession>
<gene>
    <name evidence="1" type="ORF">K0O23_17915</name>
</gene>
<proteinExistence type="predicted"/>
<dbReference type="SUPFAM" id="SSF56935">
    <property type="entry name" value="Porins"/>
    <property type="match status" value="1"/>
</dbReference>
<sequence>MKAFAQQDSILSASPEVTFSGFADIFYAYDFNKPTENDRQPFLYNHNRHNEFNLNLALIRASIEHTRYRGNIAIQAGTYAMDNYAAEEDLLKHIFEANAGIALNPKRSLWMDVGIFGSHIGFESAISSDNLTLTRSLLAENSPYYLSGAKVSYIPNAYWTFAALIVNGWQRIKRIPGNSLLSFGTQLTYSKNDNNTLNWSTFIGTDEPDATRRMRYFNNLYGQFNLNERLTLITGFDIGAQQKYKGSSSYDIWYSPVVIARYQINEQWATAARAEYYSDENGVIISLPVAEEFKTAGVSVNVDYAPFKNILCRAEARWLKNPHPIFEYEGVLSKSNVALVGSLAFQFTK</sequence>